<feature type="transmembrane region" description="Helical" evidence="6">
    <location>
        <begin position="18"/>
        <end position="39"/>
    </location>
</feature>
<feature type="domain" description="Rhodopsin" evidence="7">
    <location>
        <begin position="35"/>
        <end position="269"/>
    </location>
</feature>
<evidence type="ECO:0000256" key="4">
    <source>
        <dbReference type="ARBA" id="ARBA00023136"/>
    </source>
</evidence>
<organism evidence="8 9">
    <name type="scientific">Exserohilum turcicum (strain 28A)</name>
    <name type="common">Northern leaf blight fungus</name>
    <name type="synonym">Setosphaeria turcica</name>
    <dbReference type="NCBI Taxonomy" id="671987"/>
    <lineage>
        <taxon>Eukaryota</taxon>
        <taxon>Fungi</taxon>
        <taxon>Dikarya</taxon>
        <taxon>Ascomycota</taxon>
        <taxon>Pezizomycotina</taxon>
        <taxon>Dothideomycetes</taxon>
        <taxon>Pleosporomycetidae</taxon>
        <taxon>Pleosporales</taxon>
        <taxon>Pleosporineae</taxon>
        <taxon>Pleosporaceae</taxon>
        <taxon>Exserohilum</taxon>
    </lineage>
</organism>
<feature type="transmembrane region" description="Helical" evidence="6">
    <location>
        <begin position="90"/>
        <end position="110"/>
    </location>
</feature>
<evidence type="ECO:0000259" key="7">
    <source>
        <dbReference type="Pfam" id="PF20684"/>
    </source>
</evidence>
<feature type="transmembrane region" description="Helical" evidence="6">
    <location>
        <begin position="253"/>
        <end position="272"/>
    </location>
</feature>
<evidence type="ECO:0000313" key="9">
    <source>
        <dbReference type="Proteomes" id="UP000016935"/>
    </source>
</evidence>
<keyword evidence="3 6" id="KW-1133">Transmembrane helix</keyword>
<dbReference type="eggNOG" id="ENOG502SJ1X">
    <property type="taxonomic scope" value="Eukaryota"/>
</dbReference>
<dbReference type="GeneID" id="19395069"/>
<evidence type="ECO:0000256" key="1">
    <source>
        <dbReference type="ARBA" id="ARBA00004141"/>
    </source>
</evidence>
<reference evidence="8 9" key="2">
    <citation type="journal article" date="2013" name="PLoS Genet.">
        <title>Comparative genome structure, secondary metabolite, and effector coding capacity across Cochliobolus pathogens.</title>
        <authorList>
            <person name="Condon B.J."/>
            <person name="Leng Y."/>
            <person name="Wu D."/>
            <person name="Bushley K.E."/>
            <person name="Ohm R.A."/>
            <person name="Otillar R."/>
            <person name="Martin J."/>
            <person name="Schackwitz W."/>
            <person name="Grimwood J."/>
            <person name="MohdZainudin N."/>
            <person name="Xue C."/>
            <person name="Wang R."/>
            <person name="Manning V.A."/>
            <person name="Dhillon B."/>
            <person name="Tu Z.J."/>
            <person name="Steffenson B.J."/>
            <person name="Salamov A."/>
            <person name="Sun H."/>
            <person name="Lowry S."/>
            <person name="LaButti K."/>
            <person name="Han J."/>
            <person name="Copeland A."/>
            <person name="Lindquist E."/>
            <person name="Barry K."/>
            <person name="Schmutz J."/>
            <person name="Baker S.E."/>
            <person name="Ciuffetti L.M."/>
            <person name="Grigoriev I.V."/>
            <person name="Zhong S."/>
            <person name="Turgeon B.G."/>
        </authorList>
    </citation>
    <scope>NUCLEOTIDE SEQUENCE [LARGE SCALE GENOMIC DNA]</scope>
    <source>
        <strain evidence="9">28A</strain>
    </source>
</reference>
<feature type="transmembrane region" description="Helical" evidence="6">
    <location>
        <begin position="209"/>
        <end position="233"/>
    </location>
</feature>
<feature type="transmembrane region" description="Helical" evidence="6">
    <location>
        <begin position="51"/>
        <end position="70"/>
    </location>
</feature>
<keyword evidence="9" id="KW-1185">Reference proteome</keyword>
<accession>R0IXD2</accession>
<dbReference type="AlphaFoldDB" id="R0IXD2"/>
<dbReference type="Proteomes" id="UP000016935">
    <property type="component" value="Unassembled WGS sequence"/>
</dbReference>
<sequence>MGWTYNTPDGVPNNGPHITVICIVFTVASFIMLSLRMYVRAWMIKTVGADDVILVLTWIAACGFAVVSILQTKWGLGLKHVPDMPAENVFNFGLLQFIGAPFYITSIMGFKLSLMLTYLRFMPHGVARTSNIIVIVACILFHLTFLCIQINLCQPIAVQWDRKIVGGKCLPAVPVYTTTSSITMVLDVTVMFLPFPVLLKSHIQKRKKAVLLCLLALGTFITIIQVIRIQTISSLTNYLDSSKVIMWSAVENNLGIIVASIPTLAPLFTYFVDKTTQKSSSANSRGASKGIYAFKSKRSTKHESIRLASGIDSTTHNNGSIEHGSEESILQLGIITRKTELLVSSQERNNRQTM</sequence>
<dbReference type="PANTHER" id="PTHR33048">
    <property type="entry name" value="PTH11-LIKE INTEGRAL MEMBRANE PROTEIN (AFU_ORTHOLOGUE AFUA_5G11245)"/>
    <property type="match status" value="1"/>
</dbReference>
<feature type="transmembrane region" description="Helical" evidence="6">
    <location>
        <begin position="172"/>
        <end position="197"/>
    </location>
</feature>
<reference evidence="8 9" key="1">
    <citation type="journal article" date="2012" name="PLoS Pathog.">
        <title>Diverse lifestyles and strategies of plant pathogenesis encoded in the genomes of eighteen Dothideomycetes fungi.</title>
        <authorList>
            <person name="Ohm R.A."/>
            <person name="Feau N."/>
            <person name="Henrissat B."/>
            <person name="Schoch C.L."/>
            <person name="Horwitz B.A."/>
            <person name="Barry K.W."/>
            <person name="Condon B.J."/>
            <person name="Copeland A.C."/>
            <person name="Dhillon B."/>
            <person name="Glaser F."/>
            <person name="Hesse C.N."/>
            <person name="Kosti I."/>
            <person name="LaButti K."/>
            <person name="Lindquist E.A."/>
            <person name="Lucas S."/>
            <person name="Salamov A.A."/>
            <person name="Bradshaw R.E."/>
            <person name="Ciuffetti L."/>
            <person name="Hamelin R.C."/>
            <person name="Kema G.H.J."/>
            <person name="Lawrence C."/>
            <person name="Scott J.A."/>
            <person name="Spatafora J.W."/>
            <person name="Turgeon B.G."/>
            <person name="de Wit P.J.G.M."/>
            <person name="Zhong S."/>
            <person name="Goodwin S.B."/>
            <person name="Grigoriev I.V."/>
        </authorList>
    </citation>
    <scope>NUCLEOTIDE SEQUENCE [LARGE SCALE GENOMIC DNA]</scope>
    <source>
        <strain evidence="9">28A</strain>
    </source>
</reference>
<evidence type="ECO:0000256" key="3">
    <source>
        <dbReference type="ARBA" id="ARBA00022989"/>
    </source>
</evidence>
<dbReference type="InterPro" id="IPR049326">
    <property type="entry name" value="Rhodopsin_dom_fungi"/>
</dbReference>
<feature type="transmembrane region" description="Helical" evidence="6">
    <location>
        <begin position="131"/>
        <end position="152"/>
    </location>
</feature>
<dbReference type="RefSeq" id="XP_008023059.1">
    <property type="nucleotide sequence ID" value="XM_008024868.1"/>
</dbReference>
<protein>
    <recommendedName>
        <fullName evidence="7">Rhodopsin domain-containing protein</fullName>
    </recommendedName>
</protein>
<proteinExistence type="inferred from homology"/>
<gene>
    <name evidence="8" type="ORF">SETTUDRAFT_104911</name>
</gene>
<evidence type="ECO:0000256" key="5">
    <source>
        <dbReference type="ARBA" id="ARBA00038359"/>
    </source>
</evidence>
<keyword evidence="4 6" id="KW-0472">Membrane</keyword>
<comment type="subcellular location">
    <subcellularLocation>
        <location evidence="1">Membrane</location>
        <topology evidence="1">Multi-pass membrane protein</topology>
    </subcellularLocation>
</comment>
<evidence type="ECO:0000313" key="8">
    <source>
        <dbReference type="EMBL" id="EOA89231.1"/>
    </source>
</evidence>
<dbReference type="EMBL" id="KB908515">
    <property type="protein sequence ID" value="EOA89231.1"/>
    <property type="molecule type" value="Genomic_DNA"/>
</dbReference>
<dbReference type="HOGENOM" id="CLU_028200_2_0_1"/>
<dbReference type="GO" id="GO:0016020">
    <property type="term" value="C:membrane"/>
    <property type="evidence" value="ECO:0007669"/>
    <property type="project" value="UniProtKB-SubCell"/>
</dbReference>
<dbReference type="OrthoDB" id="10017208at2759"/>
<evidence type="ECO:0000256" key="2">
    <source>
        <dbReference type="ARBA" id="ARBA00022692"/>
    </source>
</evidence>
<comment type="similarity">
    <text evidence="5">Belongs to the SAT4 family.</text>
</comment>
<keyword evidence="2 6" id="KW-0812">Transmembrane</keyword>
<dbReference type="Pfam" id="PF20684">
    <property type="entry name" value="Fung_rhodopsin"/>
    <property type="match status" value="1"/>
</dbReference>
<dbReference type="InterPro" id="IPR052337">
    <property type="entry name" value="SAT4-like"/>
</dbReference>
<dbReference type="PANTHER" id="PTHR33048:SF64">
    <property type="entry name" value="INTEGRAL MEMBRANE PROTEIN"/>
    <property type="match status" value="1"/>
</dbReference>
<evidence type="ECO:0000256" key="6">
    <source>
        <dbReference type="SAM" id="Phobius"/>
    </source>
</evidence>
<name>R0IXD2_EXST2</name>